<comment type="caution">
    <text evidence="1">The sequence shown here is derived from an EMBL/GenBank/DDBJ whole genome shotgun (WGS) entry which is preliminary data.</text>
</comment>
<dbReference type="EMBL" id="CAXIEN010000163">
    <property type="protein sequence ID" value="CAL1283061.1"/>
    <property type="molecule type" value="Genomic_DNA"/>
</dbReference>
<name>A0AAV2AGR3_9ARAC</name>
<reference evidence="1 2" key="1">
    <citation type="submission" date="2024-04" db="EMBL/GenBank/DDBJ databases">
        <authorList>
            <person name="Rising A."/>
            <person name="Reimegard J."/>
            <person name="Sonavane S."/>
            <person name="Akerstrom W."/>
            <person name="Nylinder S."/>
            <person name="Hedman E."/>
            <person name="Kallberg Y."/>
        </authorList>
    </citation>
    <scope>NUCLEOTIDE SEQUENCE [LARGE SCALE GENOMIC DNA]</scope>
</reference>
<keyword evidence="2" id="KW-1185">Reference proteome</keyword>
<gene>
    <name evidence="1" type="ORF">LARSCL_LOCUS12377</name>
</gene>
<dbReference type="GO" id="GO:0006508">
    <property type="term" value="P:proteolysis"/>
    <property type="evidence" value="ECO:0007669"/>
    <property type="project" value="InterPro"/>
</dbReference>
<dbReference type="SUPFAM" id="SSF55486">
    <property type="entry name" value="Metalloproteases ('zincins'), catalytic domain"/>
    <property type="match status" value="1"/>
</dbReference>
<proteinExistence type="predicted"/>
<protein>
    <submittedName>
        <fullName evidence="1">Uncharacterized protein</fullName>
    </submittedName>
</protein>
<dbReference type="Proteomes" id="UP001497382">
    <property type="component" value="Unassembled WGS sequence"/>
</dbReference>
<evidence type="ECO:0000313" key="2">
    <source>
        <dbReference type="Proteomes" id="UP001497382"/>
    </source>
</evidence>
<dbReference type="GO" id="GO:0004222">
    <property type="term" value="F:metalloendopeptidase activity"/>
    <property type="evidence" value="ECO:0007669"/>
    <property type="project" value="InterPro"/>
</dbReference>
<organism evidence="1 2">
    <name type="scientific">Larinioides sclopetarius</name>
    <dbReference type="NCBI Taxonomy" id="280406"/>
    <lineage>
        <taxon>Eukaryota</taxon>
        <taxon>Metazoa</taxon>
        <taxon>Ecdysozoa</taxon>
        <taxon>Arthropoda</taxon>
        <taxon>Chelicerata</taxon>
        <taxon>Arachnida</taxon>
        <taxon>Araneae</taxon>
        <taxon>Araneomorphae</taxon>
        <taxon>Entelegynae</taxon>
        <taxon>Araneoidea</taxon>
        <taxon>Araneidae</taxon>
        <taxon>Larinioides</taxon>
    </lineage>
</organism>
<sequence>MEIQKVPIIRLYKRKSRLRSNFDNIKVADVLRYTTYDCDSIMQYGEFAFFRAPKILKTMGIKKPDCKLKEPYEKPGLTSRHKDIVNKIYQCK</sequence>
<dbReference type="InterPro" id="IPR024079">
    <property type="entry name" value="MetalloPept_cat_dom_sf"/>
</dbReference>
<accession>A0AAV2AGR3</accession>
<dbReference type="Gene3D" id="3.40.390.10">
    <property type="entry name" value="Collagenase (Catalytic Domain)"/>
    <property type="match status" value="1"/>
</dbReference>
<dbReference type="AlphaFoldDB" id="A0AAV2AGR3"/>
<evidence type="ECO:0000313" key="1">
    <source>
        <dbReference type="EMBL" id="CAL1283061.1"/>
    </source>
</evidence>